<dbReference type="GO" id="GO:0016740">
    <property type="term" value="F:transferase activity"/>
    <property type="evidence" value="ECO:0007669"/>
    <property type="project" value="UniProtKB-KW"/>
</dbReference>
<reference evidence="1 2" key="1">
    <citation type="submission" date="2011-04" db="EMBL/GenBank/DDBJ databases">
        <title>Complete sequence of Cellulomonas fimi ATCC 484.</title>
        <authorList>
            <consortium name="US DOE Joint Genome Institute"/>
            <person name="Lucas S."/>
            <person name="Han J."/>
            <person name="Lapidus A."/>
            <person name="Cheng J.-F."/>
            <person name="Goodwin L."/>
            <person name="Pitluck S."/>
            <person name="Peters L."/>
            <person name="Chertkov O."/>
            <person name="Detter J.C."/>
            <person name="Han C."/>
            <person name="Tapia R."/>
            <person name="Land M."/>
            <person name="Hauser L."/>
            <person name="Kyrpides N."/>
            <person name="Ivanova N."/>
            <person name="Ovchinnikova G."/>
            <person name="Pagani I."/>
            <person name="Mead D."/>
            <person name="Brumm P."/>
            <person name="Woyke T."/>
        </authorList>
    </citation>
    <scope>NUCLEOTIDE SEQUENCE [LARGE SCALE GENOMIC DNA]</scope>
    <source>
        <strain evidence="2">ATCC 484 / DSM 20113 / JCM 1341 / NBRC 15513 / NCIMB 8980 / NCTC 7547</strain>
    </source>
</reference>
<organism evidence="1 2">
    <name type="scientific">Cellulomonas fimi (strain ATCC 484 / DSM 20113 / JCM 1341 / CCUG 24087 / LMG 16345 / NBRC 15513 / NCIMB 8980 / NCTC 7547 / NRS-133)</name>
    <dbReference type="NCBI Taxonomy" id="590998"/>
    <lineage>
        <taxon>Bacteria</taxon>
        <taxon>Bacillati</taxon>
        <taxon>Actinomycetota</taxon>
        <taxon>Actinomycetes</taxon>
        <taxon>Micrococcales</taxon>
        <taxon>Cellulomonadaceae</taxon>
        <taxon>Cellulomonas</taxon>
    </lineage>
</organism>
<dbReference type="RefSeq" id="WP_013771476.1">
    <property type="nucleotide sequence ID" value="NC_015514.1"/>
</dbReference>
<proteinExistence type="predicted"/>
<dbReference type="InterPro" id="IPR018775">
    <property type="entry name" value="RlaP"/>
</dbReference>
<name>F4H2V1_CELFA</name>
<keyword evidence="2" id="KW-1185">Reference proteome</keyword>
<dbReference type="EMBL" id="CP002666">
    <property type="protein sequence ID" value="AEE46450.1"/>
    <property type="molecule type" value="Genomic_DNA"/>
</dbReference>
<dbReference type="AlphaFoldDB" id="F4H2V1"/>
<dbReference type="STRING" id="590998.Celf_2323"/>
<gene>
    <name evidence="1" type="ordered locus">Celf_2323</name>
</gene>
<dbReference type="eggNOG" id="COG3541">
    <property type="taxonomic scope" value="Bacteria"/>
</dbReference>
<dbReference type="HOGENOM" id="CLU_084690_0_0_11"/>
<protein>
    <submittedName>
        <fullName evidence="1">Nucleotidyltransferase, predicted</fullName>
    </submittedName>
</protein>
<dbReference type="Proteomes" id="UP000008460">
    <property type="component" value="Chromosome"/>
</dbReference>
<sequence>MTTVGDRTLPASFDPTVVAAVTDRLAAVEHEHGVRVAWAVESGSRAWGFPSPDSDYDCRFVFVRPVSAYLDPWPARDVVETPLDAVLDVNGWDLVKAVRLATAGNATLGEWLRSPFVYAGDPAFRDELLDLVDAVADRAAIVRHYLHVGRDHWLRSGAADGAEVALKRVFYALRPAATLHWLEVHPGRVTPPMDLHRLLAEAPVHDAVAEPVAALVAAKAVTRELGTGVVADPVRRWVQERFAAAATLDAPAPHAAAAARTEAARRFRDLVRRWAPPG</sequence>
<dbReference type="PANTHER" id="PTHR34817">
    <property type="entry name" value="NUCLEOTIDYLTRANSFERASE"/>
    <property type="match status" value="1"/>
</dbReference>
<dbReference type="KEGG" id="cfi:Celf_2323"/>
<keyword evidence="1" id="KW-0808">Transferase</keyword>
<dbReference type="PANTHER" id="PTHR34817:SF2">
    <property type="entry name" value="NUCLEOTIDYLTRANSFERASE"/>
    <property type="match status" value="1"/>
</dbReference>
<accession>F4H2V1</accession>
<evidence type="ECO:0000313" key="1">
    <source>
        <dbReference type="EMBL" id="AEE46450.1"/>
    </source>
</evidence>
<evidence type="ECO:0000313" key="2">
    <source>
        <dbReference type="Proteomes" id="UP000008460"/>
    </source>
</evidence>
<dbReference type="Pfam" id="PF10127">
    <property type="entry name" value="RlaP"/>
    <property type="match status" value="1"/>
</dbReference>